<evidence type="ECO:0008006" key="3">
    <source>
        <dbReference type="Google" id="ProtNLM"/>
    </source>
</evidence>
<organism evidence="1 2">
    <name type="scientific">Deinococcus malanensis</name>
    <dbReference type="NCBI Taxonomy" id="1706855"/>
    <lineage>
        <taxon>Bacteria</taxon>
        <taxon>Thermotogati</taxon>
        <taxon>Deinococcota</taxon>
        <taxon>Deinococci</taxon>
        <taxon>Deinococcales</taxon>
        <taxon>Deinococcaceae</taxon>
        <taxon>Deinococcus</taxon>
    </lineage>
</organism>
<dbReference type="RefSeq" id="WP_189006841.1">
    <property type="nucleotide sequence ID" value="NZ_BMPP01000006.1"/>
</dbReference>
<protein>
    <recommendedName>
        <fullName evidence="3">Antitoxin Xre/MbcA/ParS-like toxin-binding domain-containing protein</fullName>
    </recommendedName>
</protein>
<dbReference type="Proteomes" id="UP000647587">
    <property type="component" value="Unassembled WGS sequence"/>
</dbReference>
<proteinExistence type="predicted"/>
<dbReference type="EMBL" id="BMPP01000006">
    <property type="protein sequence ID" value="GGK24337.1"/>
    <property type="molecule type" value="Genomic_DNA"/>
</dbReference>
<gene>
    <name evidence="1" type="ORF">GCM10008955_17370</name>
</gene>
<evidence type="ECO:0000313" key="1">
    <source>
        <dbReference type="EMBL" id="GGK24337.1"/>
    </source>
</evidence>
<evidence type="ECO:0000313" key="2">
    <source>
        <dbReference type="Proteomes" id="UP000647587"/>
    </source>
</evidence>
<accession>A0ABQ2ESI1</accession>
<sequence length="188" mass="20242">MPDSDAVILPVPLERPLYEALFQLSAMMGRSAEELASEAIAAAITLPTQLDLEALGTAMLADLQVLQGTLEPVHITEEDVAAMKRFLLPTDAAQLMLGAELISRLTDQAPDATPTKEASARLTAVATVCTLLNNALSEDEVRRWWTQPRYKLQGKAPTAFLGGGWTPEDLAFRLVADLAEADVAVRST</sequence>
<keyword evidence="2" id="KW-1185">Reference proteome</keyword>
<comment type="caution">
    <text evidence="1">The sequence shown here is derived from an EMBL/GenBank/DDBJ whole genome shotgun (WGS) entry which is preliminary data.</text>
</comment>
<name>A0ABQ2ESI1_9DEIO</name>
<reference evidence="2" key="1">
    <citation type="journal article" date="2019" name="Int. J. Syst. Evol. Microbiol.">
        <title>The Global Catalogue of Microorganisms (GCM) 10K type strain sequencing project: providing services to taxonomists for standard genome sequencing and annotation.</title>
        <authorList>
            <consortium name="The Broad Institute Genomics Platform"/>
            <consortium name="The Broad Institute Genome Sequencing Center for Infectious Disease"/>
            <person name="Wu L."/>
            <person name="Ma J."/>
        </authorList>
    </citation>
    <scope>NUCLEOTIDE SEQUENCE [LARGE SCALE GENOMIC DNA]</scope>
    <source>
        <strain evidence="2">JCM 30331</strain>
    </source>
</reference>